<name>A0A1X7M4J4_9BURK</name>
<keyword evidence="2" id="KW-1185">Reference proteome</keyword>
<dbReference type="Proteomes" id="UP000193228">
    <property type="component" value="Unassembled WGS sequence"/>
</dbReference>
<reference evidence="2" key="1">
    <citation type="submission" date="2017-04" db="EMBL/GenBank/DDBJ databases">
        <authorList>
            <person name="Varghese N."/>
            <person name="Submissions S."/>
        </authorList>
    </citation>
    <scope>NUCLEOTIDE SEQUENCE [LARGE SCALE GENOMIC DNA]</scope>
    <source>
        <strain evidence="2">LMG 29540</strain>
    </source>
</reference>
<dbReference type="OrthoDB" id="9152922at2"/>
<accession>A0A1X7M4J4</accession>
<dbReference type="RefSeq" id="WP_085489332.1">
    <property type="nucleotide sequence ID" value="NZ_FXAT01000016.1"/>
</dbReference>
<evidence type="ECO:0000313" key="1">
    <source>
        <dbReference type="EMBL" id="SMG60443.1"/>
    </source>
</evidence>
<proteinExistence type="predicted"/>
<evidence type="ECO:0000313" key="2">
    <source>
        <dbReference type="Proteomes" id="UP000193228"/>
    </source>
</evidence>
<dbReference type="EMBL" id="FXAT01000016">
    <property type="protein sequence ID" value="SMG60443.1"/>
    <property type="molecule type" value="Genomic_DNA"/>
</dbReference>
<dbReference type="InterPro" id="IPR021769">
    <property type="entry name" value="DUF3331"/>
</dbReference>
<protein>
    <recommendedName>
        <fullName evidence="3">DUF3331 domain-containing protein</fullName>
    </recommendedName>
</protein>
<organism evidence="1 2">
    <name type="scientific">Paraburkholderia susongensis</name>
    <dbReference type="NCBI Taxonomy" id="1515439"/>
    <lineage>
        <taxon>Bacteria</taxon>
        <taxon>Pseudomonadati</taxon>
        <taxon>Pseudomonadota</taxon>
        <taxon>Betaproteobacteria</taxon>
        <taxon>Burkholderiales</taxon>
        <taxon>Burkholderiaceae</taxon>
        <taxon>Paraburkholderia</taxon>
    </lineage>
</organism>
<evidence type="ECO:0008006" key="3">
    <source>
        <dbReference type="Google" id="ProtNLM"/>
    </source>
</evidence>
<dbReference type="AlphaFoldDB" id="A0A1X7M4J4"/>
<dbReference type="Pfam" id="PF11811">
    <property type="entry name" value="DUF3331"/>
    <property type="match status" value="1"/>
</dbReference>
<sequence length="158" mass="17734">MDPDANDEPWKQTIISLQHASSSFTNAEAVEQASVERNAKLGGTRSRTSRPASHVPFSGYIRILERLSSTTISIYWYDATCGLYTDQIWKRTYSRHKTVCTVTGRPVERGDAVYRPYRRGTWPANANHSILACVLEASEGPDARERWLEHAAKPAHSA</sequence>
<gene>
    <name evidence="1" type="ORF">SAMN06265784_11688</name>
</gene>